<dbReference type="SUPFAM" id="SSF57845">
    <property type="entry name" value="B-box zinc-binding domain"/>
    <property type="match status" value="1"/>
</dbReference>
<comment type="caution">
    <text evidence="1">The sequence shown here is derived from an EMBL/GenBank/DDBJ whole genome shotgun (WGS) entry which is preliminary data.</text>
</comment>
<keyword evidence="2" id="KW-1185">Reference proteome</keyword>
<dbReference type="GO" id="GO:0008270">
    <property type="term" value="F:zinc ion binding"/>
    <property type="evidence" value="ECO:0007669"/>
    <property type="project" value="InterPro"/>
</dbReference>
<reference evidence="1" key="1">
    <citation type="submission" date="2022-03" db="EMBL/GenBank/DDBJ databases">
        <authorList>
            <person name="Martin C."/>
        </authorList>
    </citation>
    <scope>NUCLEOTIDE SEQUENCE</scope>
</reference>
<dbReference type="CDD" id="cd19756">
    <property type="entry name" value="Bbox2"/>
    <property type="match status" value="1"/>
</dbReference>
<gene>
    <name evidence="1" type="ORF">OFUS_LOCUS10038</name>
</gene>
<evidence type="ECO:0000313" key="2">
    <source>
        <dbReference type="Proteomes" id="UP000749559"/>
    </source>
</evidence>
<dbReference type="PROSITE" id="PS50119">
    <property type="entry name" value="ZF_BBOX"/>
    <property type="match status" value="1"/>
</dbReference>
<dbReference type="OrthoDB" id="654191at2759"/>
<protein>
    <submittedName>
        <fullName evidence="1">Uncharacterized protein</fullName>
    </submittedName>
</protein>
<dbReference type="Pfam" id="PF00643">
    <property type="entry name" value="zf-B_box"/>
    <property type="match status" value="1"/>
</dbReference>
<sequence>MTNEIKRPIVAQGTNAIQRRFRIAAVNTDHCKYCNSNVGKTGLNKQWCNTCSTPVCKKCQIILHQGHDLVHAKIYKQSNNTCTRHYLEKLDLYCEDCREILCVFCCKDITHRFHRFSCAQYQKANHLLDAISSRLAKYDQLKKSMKDMYHDLNKFCEIIIEKLHLVLIYLSTEYLKIEKDPAFDRLRANHISPELEMIAADFINHTQRLHQIKPCVSLWDLTQEINKAVKNLKQNDITEYEVYIMRIFDNLNLKSVTSQITPTLKYIAVLRILLQTLVDTLQPICHFYEPLGHLSRNIQTTMPYLTQTRTSIQGQAKFQETILKNIINITLHETAESEIHYQVMMLDGSNDEDLNNVQQQNITNNEALVDTEIKCELLNVPKANLEAETKTLEDEIVRFWKTMRDKDKPKTKEPEGTDWKLEPIHIYSLTLSIILLAILYSGVFHLQEVCMGFIFGLCYLLTMQDIPPPTTPLLQIRYDDEHKDNNART</sequence>
<dbReference type="Gene3D" id="3.30.160.60">
    <property type="entry name" value="Classic Zinc Finger"/>
    <property type="match status" value="1"/>
</dbReference>
<name>A0A8J1T7Q6_OWEFU</name>
<organism evidence="1 2">
    <name type="scientific">Owenia fusiformis</name>
    <name type="common">Polychaete worm</name>
    <dbReference type="NCBI Taxonomy" id="6347"/>
    <lineage>
        <taxon>Eukaryota</taxon>
        <taxon>Metazoa</taxon>
        <taxon>Spiralia</taxon>
        <taxon>Lophotrochozoa</taxon>
        <taxon>Annelida</taxon>
        <taxon>Polychaeta</taxon>
        <taxon>Sedentaria</taxon>
        <taxon>Canalipalpata</taxon>
        <taxon>Sabellida</taxon>
        <taxon>Oweniida</taxon>
        <taxon>Oweniidae</taxon>
        <taxon>Owenia</taxon>
    </lineage>
</organism>
<accession>A0A8J1T7Q6</accession>
<evidence type="ECO:0000313" key="1">
    <source>
        <dbReference type="EMBL" id="CAH1783726.1"/>
    </source>
</evidence>
<dbReference type="InterPro" id="IPR000315">
    <property type="entry name" value="Znf_B-box"/>
</dbReference>
<dbReference type="EMBL" id="CAIIXF020000005">
    <property type="protein sequence ID" value="CAH1783726.1"/>
    <property type="molecule type" value="Genomic_DNA"/>
</dbReference>
<dbReference type="Proteomes" id="UP000749559">
    <property type="component" value="Unassembled WGS sequence"/>
</dbReference>
<dbReference type="AlphaFoldDB" id="A0A8J1T7Q6"/>
<proteinExistence type="predicted"/>